<dbReference type="EMBL" id="CAJNRF010006338">
    <property type="protein sequence ID" value="CAF2080270.1"/>
    <property type="molecule type" value="Genomic_DNA"/>
</dbReference>
<feature type="domain" description="G-protein coupled receptors family 1 profile" evidence="11">
    <location>
        <begin position="37"/>
        <end position="298"/>
    </location>
</feature>
<dbReference type="GO" id="GO:0005886">
    <property type="term" value="C:plasma membrane"/>
    <property type="evidence" value="ECO:0007669"/>
    <property type="project" value="TreeGrafter"/>
</dbReference>
<feature type="transmembrane region" description="Helical" evidence="10">
    <location>
        <begin position="279"/>
        <end position="298"/>
    </location>
</feature>
<dbReference type="Proteomes" id="UP000676336">
    <property type="component" value="Unassembled WGS sequence"/>
</dbReference>
<keyword evidence="7 9" id="KW-0675">Receptor</keyword>
<dbReference type="InterPro" id="IPR017452">
    <property type="entry name" value="GPCR_Rhodpsn_7TM"/>
</dbReference>
<keyword evidence="6 10" id="KW-0472">Membrane</keyword>
<evidence type="ECO:0000256" key="6">
    <source>
        <dbReference type="ARBA" id="ARBA00023136"/>
    </source>
</evidence>
<evidence type="ECO:0000313" key="14">
    <source>
        <dbReference type="EMBL" id="CAF2198510.1"/>
    </source>
</evidence>
<dbReference type="PRINTS" id="PR00237">
    <property type="entry name" value="GPCRRHODOPSN"/>
</dbReference>
<feature type="transmembrane region" description="Helical" evidence="10">
    <location>
        <begin position="137"/>
        <end position="160"/>
    </location>
</feature>
<dbReference type="Proteomes" id="UP000663824">
    <property type="component" value="Unassembled WGS sequence"/>
</dbReference>
<feature type="transmembrane region" description="Helical" evidence="10">
    <location>
        <begin position="58"/>
        <end position="78"/>
    </location>
</feature>
<dbReference type="AlphaFoldDB" id="A0A819RSL1"/>
<dbReference type="PROSITE" id="PS00237">
    <property type="entry name" value="G_PROTEIN_RECEP_F1_1"/>
    <property type="match status" value="1"/>
</dbReference>
<evidence type="ECO:0000256" key="7">
    <source>
        <dbReference type="ARBA" id="ARBA00023170"/>
    </source>
</evidence>
<dbReference type="Proteomes" id="UP000663887">
    <property type="component" value="Unassembled WGS sequence"/>
</dbReference>
<dbReference type="EMBL" id="CAJOBG010003178">
    <property type="protein sequence ID" value="CAF4049753.1"/>
    <property type="molecule type" value="Genomic_DNA"/>
</dbReference>
<accession>A0A819RSL1</accession>
<evidence type="ECO:0000313" key="12">
    <source>
        <dbReference type="EMBL" id="CAF1469969.1"/>
    </source>
</evidence>
<dbReference type="Proteomes" id="UP000663856">
    <property type="component" value="Unassembled WGS sequence"/>
</dbReference>
<evidence type="ECO:0000256" key="4">
    <source>
        <dbReference type="ARBA" id="ARBA00022989"/>
    </source>
</evidence>
<dbReference type="EMBL" id="CAJOBI010004920">
    <property type="protein sequence ID" value="CAF4016871.1"/>
    <property type="molecule type" value="Genomic_DNA"/>
</dbReference>
<gene>
    <name evidence="12" type="ORF">CJN711_LOCUS25604</name>
    <name evidence="15" type="ORF">MBJ925_LOCUS36658</name>
    <name evidence="17" type="ORF">OVN521_LOCUS17913</name>
    <name evidence="16" type="ORF">SMN809_LOCUS12791</name>
    <name evidence="18" type="ORF">UXM345_LOCUS21804</name>
    <name evidence="13" type="ORF">WKI299_LOCUS16028</name>
    <name evidence="14" type="ORF">XDN619_LOCUS32656</name>
</gene>
<evidence type="ECO:0000313" key="17">
    <source>
        <dbReference type="EMBL" id="CAF4049753.1"/>
    </source>
</evidence>
<evidence type="ECO:0000256" key="5">
    <source>
        <dbReference type="ARBA" id="ARBA00023040"/>
    </source>
</evidence>
<dbReference type="EMBL" id="CAJNRG010016345">
    <property type="protein sequence ID" value="CAF2198510.1"/>
    <property type="molecule type" value="Genomic_DNA"/>
</dbReference>
<evidence type="ECO:0000313" key="15">
    <source>
        <dbReference type="EMBL" id="CAF2226538.1"/>
    </source>
</evidence>
<dbReference type="Gene3D" id="1.20.1070.10">
    <property type="entry name" value="Rhodopsin 7-helix transmembrane proteins"/>
    <property type="match status" value="1"/>
</dbReference>
<dbReference type="InterPro" id="IPR000611">
    <property type="entry name" value="NPY_rcpt"/>
</dbReference>
<evidence type="ECO:0000313" key="19">
    <source>
        <dbReference type="Proteomes" id="UP000663866"/>
    </source>
</evidence>
<evidence type="ECO:0000256" key="10">
    <source>
        <dbReference type="SAM" id="Phobius"/>
    </source>
</evidence>
<organism evidence="17 19">
    <name type="scientific">Rotaria magnacalcarata</name>
    <dbReference type="NCBI Taxonomy" id="392030"/>
    <lineage>
        <taxon>Eukaryota</taxon>
        <taxon>Metazoa</taxon>
        <taxon>Spiralia</taxon>
        <taxon>Gnathifera</taxon>
        <taxon>Rotifera</taxon>
        <taxon>Eurotatoria</taxon>
        <taxon>Bdelloidea</taxon>
        <taxon>Philodinida</taxon>
        <taxon>Philodinidae</taxon>
        <taxon>Rotaria</taxon>
    </lineage>
</organism>
<dbReference type="EMBL" id="CAJNRE010020272">
    <property type="protein sequence ID" value="CAF2226538.1"/>
    <property type="molecule type" value="Genomic_DNA"/>
</dbReference>
<evidence type="ECO:0000256" key="2">
    <source>
        <dbReference type="ARBA" id="ARBA00010663"/>
    </source>
</evidence>
<dbReference type="Proteomes" id="UP000663842">
    <property type="component" value="Unassembled WGS sequence"/>
</dbReference>
<keyword evidence="3 9" id="KW-0812">Transmembrane</keyword>
<dbReference type="Proteomes" id="UP000663866">
    <property type="component" value="Unassembled WGS sequence"/>
</dbReference>
<dbReference type="PANTHER" id="PTHR24243">
    <property type="entry name" value="G-PROTEIN COUPLED RECEPTOR"/>
    <property type="match status" value="1"/>
</dbReference>
<comment type="similarity">
    <text evidence="2 9">Belongs to the G-protein coupled receptor 1 family.</text>
</comment>
<dbReference type="EMBL" id="CAJOBF010003479">
    <property type="protein sequence ID" value="CAF4093310.1"/>
    <property type="molecule type" value="Genomic_DNA"/>
</dbReference>
<comment type="caution">
    <text evidence="17">The sequence shown here is derived from an EMBL/GenBank/DDBJ whole genome shotgun (WGS) entry which is preliminary data.</text>
</comment>
<dbReference type="Proteomes" id="UP000663855">
    <property type="component" value="Unassembled WGS sequence"/>
</dbReference>
<evidence type="ECO:0000256" key="9">
    <source>
        <dbReference type="RuleBase" id="RU000688"/>
    </source>
</evidence>
<feature type="transmembrane region" description="Helical" evidence="10">
    <location>
        <begin position="99"/>
        <end position="117"/>
    </location>
</feature>
<sequence>MIANDSNVTMQRIEWLPGLQLAACIFYSIILLVGVIGNILVIVIVVKYRHMRNATNFLLTNLSVADLFLLLFCTADGYQHLYGKDKHRLGKFMCRFSPFVQNVTATCSVLTIMAISYERFVAICKPLKTSSHVAVFQTIPTVALFWLISCIISIPFFIFTKTYMMESTYNEIIVACFTQFPFSWATWYLIPCTLIIYLITVILLCYWHYSICHILFTREALLRDNTIVTRYRRQVARLLIALIVSFFVLILPYKIWAIIQPQLSLDQFHQLGFHRHSFLIIATRSLLYLNSAINPLLYSIMSTKFRLSFASLYHGCNASSKNQGTSTVLFCKAYAMRPMLTSMNRDDLGGRISTTSRVTYYSTKLAQIQEKKMLLNDNTPTPMTATAIDETKFTFPDENKK</sequence>
<reference evidence="17" key="1">
    <citation type="submission" date="2021-02" db="EMBL/GenBank/DDBJ databases">
        <authorList>
            <person name="Nowell W R."/>
        </authorList>
    </citation>
    <scope>NUCLEOTIDE SEQUENCE</scope>
</reference>
<dbReference type="PROSITE" id="PS50262">
    <property type="entry name" value="G_PROTEIN_RECEP_F1_2"/>
    <property type="match status" value="1"/>
</dbReference>
<proteinExistence type="inferred from homology"/>
<dbReference type="Pfam" id="PF00001">
    <property type="entry name" value="7tm_1"/>
    <property type="match status" value="1"/>
</dbReference>
<feature type="transmembrane region" description="Helical" evidence="10">
    <location>
        <begin position="196"/>
        <end position="217"/>
    </location>
</feature>
<evidence type="ECO:0000313" key="16">
    <source>
        <dbReference type="EMBL" id="CAF4016871.1"/>
    </source>
</evidence>
<dbReference type="SUPFAM" id="SSF81321">
    <property type="entry name" value="Family A G protein-coupled receptor-like"/>
    <property type="match status" value="1"/>
</dbReference>
<dbReference type="InterPro" id="IPR000276">
    <property type="entry name" value="GPCR_Rhodpsn"/>
</dbReference>
<dbReference type="PRINTS" id="PR01012">
    <property type="entry name" value="NRPEPTIDEYR"/>
</dbReference>
<evidence type="ECO:0000259" key="11">
    <source>
        <dbReference type="PROSITE" id="PS50262"/>
    </source>
</evidence>
<comment type="subcellular location">
    <subcellularLocation>
        <location evidence="1">Membrane</location>
        <topology evidence="1">Multi-pass membrane protein</topology>
    </subcellularLocation>
</comment>
<dbReference type="PANTHER" id="PTHR24243:SF208">
    <property type="entry name" value="PYROKININ-1 RECEPTOR"/>
    <property type="match status" value="1"/>
</dbReference>
<evidence type="ECO:0000313" key="18">
    <source>
        <dbReference type="EMBL" id="CAF4093310.1"/>
    </source>
</evidence>
<keyword evidence="4 10" id="KW-1133">Transmembrane helix</keyword>
<name>A0A819RSL1_9BILA</name>
<feature type="transmembrane region" description="Helical" evidence="10">
    <location>
        <begin position="238"/>
        <end position="259"/>
    </location>
</feature>
<keyword evidence="8 9" id="KW-0807">Transducer</keyword>
<evidence type="ECO:0000313" key="13">
    <source>
        <dbReference type="EMBL" id="CAF2080270.1"/>
    </source>
</evidence>
<keyword evidence="5 9" id="KW-0297">G-protein coupled receptor</keyword>
<dbReference type="EMBL" id="CAJNOV010011929">
    <property type="protein sequence ID" value="CAF1469969.1"/>
    <property type="molecule type" value="Genomic_DNA"/>
</dbReference>
<keyword evidence="19" id="KW-1185">Reference proteome</keyword>
<evidence type="ECO:0000256" key="1">
    <source>
        <dbReference type="ARBA" id="ARBA00004141"/>
    </source>
</evidence>
<dbReference type="GO" id="GO:0004983">
    <property type="term" value="F:neuropeptide Y receptor activity"/>
    <property type="evidence" value="ECO:0007669"/>
    <property type="project" value="InterPro"/>
</dbReference>
<evidence type="ECO:0000256" key="8">
    <source>
        <dbReference type="ARBA" id="ARBA00023224"/>
    </source>
</evidence>
<protein>
    <recommendedName>
        <fullName evidence="11">G-protein coupled receptors family 1 profile domain-containing protein</fullName>
    </recommendedName>
</protein>
<evidence type="ECO:0000256" key="3">
    <source>
        <dbReference type="ARBA" id="ARBA00022692"/>
    </source>
</evidence>
<feature type="transmembrane region" description="Helical" evidence="10">
    <location>
        <begin position="21"/>
        <end position="46"/>
    </location>
</feature>